<keyword evidence="5" id="KW-0687">Ribonucleoprotein</keyword>
<accession>A0A507FHJ8</accession>
<dbReference type="PANTHER" id="PTHR28236:SF1">
    <property type="entry name" value="LARGE RIBOSOMAL SUBUNIT PROTEIN ML53"/>
    <property type="match status" value="1"/>
</dbReference>
<keyword evidence="4" id="KW-0496">Mitochondrion</keyword>
<dbReference type="Pfam" id="PF10780">
    <property type="entry name" value="MRP_L53"/>
    <property type="match status" value="1"/>
</dbReference>
<reference evidence="7 8" key="1">
    <citation type="journal article" date="2019" name="Sci. Rep.">
        <title>Comparative genomics of chytrid fungi reveal insights into the obligate biotrophic and pathogenic lifestyle of Synchytrium endobioticum.</title>
        <authorList>
            <person name="van de Vossenberg B.T.L.H."/>
            <person name="Warris S."/>
            <person name="Nguyen H.D.T."/>
            <person name="van Gent-Pelzer M.P.E."/>
            <person name="Joly D.L."/>
            <person name="van de Geest H.C."/>
            <person name="Bonants P.J.M."/>
            <person name="Smith D.S."/>
            <person name="Levesque C.A."/>
            <person name="van der Lee T.A.J."/>
        </authorList>
    </citation>
    <scope>NUCLEOTIDE SEQUENCE [LARGE SCALE GENOMIC DNA]</scope>
    <source>
        <strain evidence="7 8">CBS 675.73</strain>
    </source>
</reference>
<dbReference type="AlphaFoldDB" id="A0A507FHJ8"/>
<dbReference type="InterPro" id="IPR042776">
    <property type="entry name" value="Ribosomal_mL53_fung"/>
</dbReference>
<dbReference type="SUPFAM" id="SSF52833">
    <property type="entry name" value="Thioredoxin-like"/>
    <property type="match status" value="1"/>
</dbReference>
<evidence type="ECO:0000256" key="6">
    <source>
        <dbReference type="ARBA" id="ARBA00035180"/>
    </source>
</evidence>
<evidence type="ECO:0000256" key="2">
    <source>
        <dbReference type="ARBA" id="ARBA00005557"/>
    </source>
</evidence>
<dbReference type="PANTHER" id="PTHR28236">
    <property type="entry name" value="54S RIBOSOMAL PROTEIN L44, MITOCHONDRIAL"/>
    <property type="match status" value="1"/>
</dbReference>
<dbReference type="Gene3D" id="3.40.30.10">
    <property type="entry name" value="Glutaredoxin"/>
    <property type="match status" value="1"/>
</dbReference>
<organism evidence="7 8">
    <name type="scientific">Chytriomyces confervae</name>
    <dbReference type="NCBI Taxonomy" id="246404"/>
    <lineage>
        <taxon>Eukaryota</taxon>
        <taxon>Fungi</taxon>
        <taxon>Fungi incertae sedis</taxon>
        <taxon>Chytridiomycota</taxon>
        <taxon>Chytridiomycota incertae sedis</taxon>
        <taxon>Chytridiomycetes</taxon>
        <taxon>Chytridiales</taxon>
        <taxon>Chytriomycetaceae</taxon>
        <taxon>Chytriomyces</taxon>
    </lineage>
</organism>
<proteinExistence type="inferred from homology"/>
<comment type="caution">
    <text evidence="7">The sequence shown here is derived from an EMBL/GenBank/DDBJ whole genome shotgun (WGS) entry which is preliminary data.</text>
</comment>
<dbReference type="STRING" id="246404.A0A507FHJ8"/>
<dbReference type="InterPro" id="IPR019716">
    <property type="entry name" value="Ribosomal_mL53"/>
</dbReference>
<evidence type="ECO:0000256" key="5">
    <source>
        <dbReference type="ARBA" id="ARBA00023274"/>
    </source>
</evidence>
<name>A0A507FHJ8_9FUNG</name>
<evidence type="ECO:0000313" key="8">
    <source>
        <dbReference type="Proteomes" id="UP000320333"/>
    </source>
</evidence>
<evidence type="ECO:0000256" key="3">
    <source>
        <dbReference type="ARBA" id="ARBA00022980"/>
    </source>
</evidence>
<dbReference type="InterPro" id="IPR036249">
    <property type="entry name" value="Thioredoxin-like_sf"/>
</dbReference>
<protein>
    <recommendedName>
        <fullName evidence="6">Large ribosomal subunit protein mL53</fullName>
    </recommendedName>
</protein>
<sequence>MLQFIDKLAISFAPLAKNARSARTFLYQVTADRHREANPKLVLAVTQNDAVRRPTIEVLYRDKTKLVLDCSNLKVADIVKDVGKHAKKLQLEEDIKSSS</sequence>
<dbReference type="OrthoDB" id="4136894at2759"/>
<dbReference type="Proteomes" id="UP000320333">
    <property type="component" value="Unassembled WGS sequence"/>
</dbReference>
<comment type="subcellular location">
    <subcellularLocation>
        <location evidence="1">Mitochondrion</location>
    </subcellularLocation>
</comment>
<dbReference type="GO" id="GO:0003735">
    <property type="term" value="F:structural constituent of ribosome"/>
    <property type="evidence" value="ECO:0007669"/>
    <property type="project" value="TreeGrafter"/>
</dbReference>
<evidence type="ECO:0000313" key="7">
    <source>
        <dbReference type="EMBL" id="TPX74776.1"/>
    </source>
</evidence>
<comment type="similarity">
    <text evidence="2">Belongs to the mitochondrion-specific ribosomal protein mL53 family.</text>
</comment>
<dbReference type="GO" id="GO:0005762">
    <property type="term" value="C:mitochondrial large ribosomal subunit"/>
    <property type="evidence" value="ECO:0007669"/>
    <property type="project" value="TreeGrafter"/>
</dbReference>
<keyword evidence="8" id="KW-1185">Reference proteome</keyword>
<evidence type="ECO:0000256" key="4">
    <source>
        <dbReference type="ARBA" id="ARBA00023128"/>
    </source>
</evidence>
<gene>
    <name evidence="7" type="ORF">CcCBS67573_g03933</name>
</gene>
<dbReference type="EMBL" id="QEAP01000108">
    <property type="protein sequence ID" value="TPX74776.1"/>
    <property type="molecule type" value="Genomic_DNA"/>
</dbReference>
<evidence type="ECO:0000256" key="1">
    <source>
        <dbReference type="ARBA" id="ARBA00004173"/>
    </source>
</evidence>
<keyword evidence="3" id="KW-0689">Ribosomal protein</keyword>